<sequence>MTTAVQQRPLAWSMLDTALPWSASEEEDRRFNRLLRGGLIGLVAVALVISLVPVPELSREQAERVPPQLARVLLEKKAIPEPEPKPVPKKPTKKAEPKAEPKPEKKPQPKPEPAKPKPAEPPAARVELAREQARNSGLLQMQDQLMAMRETVDVAEVSSTQLASGETRAAKVDRAVIADRAKTRSGGVNTSALSRDTGGGALAARETTVVESAAAETAARSAGREVRRERSARAESTIRSVMEANKGAIYAIYNRALRRDPTLQGKVTVKLVIEPNGSVSAVELVSSELGSPALERKLLARIRLINFGSANVERTTLNYSIDFLPS</sequence>
<evidence type="ECO:0000313" key="4">
    <source>
        <dbReference type="Proteomes" id="UP000218427"/>
    </source>
</evidence>
<feature type="compositionally biased region" description="Basic and acidic residues" evidence="1">
    <location>
        <begin position="76"/>
        <end position="86"/>
    </location>
</feature>
<evidence type="ECO:0000256" key="1">
    <source>
        <dbReference type="SAM" id="MobiDB-lite"/>
    </source>
</evidence>
<proteinExistence type="predicted"/>
<dbReference type="InterPro" id="IPR049806">
    <property type="entry name" value="MasK-like_C"/>
</dbReference>
<feature type="region of interest" description="Disordered" evidence="1">
    <location>
        <begin position="76"/>
        <end position="125"/>
    </location>
</feature>
<evidence type="ECO:0000256" key="2">
    <source>
        <dbReference type="SAM" id="Phobius"/>
    </source>
</evidence>
<dbReference type="Proteomes" id="UP000218427">
    <property type="component" value="Unassembled WGS sequence"/>
</dbReference>
<evidence type="ECO:0000313" key="3">
    <source>
        <dbReference type="EMBL" id="PCO06003.1"/>
    </source>
</evidence>
<accession>A0ABX4I2L0</accession>
<dbReference type="RefSeq" id="WP_067083638.1">
    <property type="nucleotide sequence ID" value="NZ_LRFG02000002.1"/>
</dbReference>
<dbReference type="Gene3D" id="3.30.1150.10">
    <property type="match status" value="1"/>
</dbReference>
<feature type="compositionally biased region" description="Basic and acidic residues" evidence="1">
    <location>
        <begin position="93"/>
        <end position="118"/>
    </location>
</feature>
<dbReference type="EMBL" id="LRFG02000002">
    <property type="protein sequence ID" value="PCO06003.1"/>
    <property type="molecule type" value="Genomic_DNA"/>
</dbReference>
<keyword evidence="4" id="KW-1185">Reference proteome</keyword>
<feature type="transmembrane region" description="Helical" evidence="2">
    <location>
        <begin position="34"/>
        <end position="54"/>
    </location>
</feature>
<gene>
    <name evidence="3" type="ORF">AWR36_008395</name>
</gene>
<name>A0ABX4I2L0_9GAMM</name>
<reference evidence="3" key="1">
    <citation type="submission" date="2017-08" db="EMBL/GenBank/DDBJ databases">
        <title>Microbulbifer marisrubri sp. nov., a halophilic alphaproteobacterium isolated from marine sediment of the Yellow Sea, China.</title>
        <authorList>
            <person name="Zhang G."/>
            <person name="Xiong Q."/>
        </authorList>
    </citation>
    <scope>NUCLEOTIDE SEQUENCE [LARGE SCALE GENOMIC DNA]</scope>
    <source>
        <strain evidence="3">WRN-8</strain>
    </source>
</reference>
<keyword evidence="2" id="KW-1133">Transmembrane helix</keyword>
<comment type="caution">
    <text evidence="3">The sequence shown here is derived from an EMBL/GenBank/DDBJ whole genome shotgun (WGS) entry which is preliminary data.</text>
</comment>
<dbReference type="NCBIfam" id="NF033768">
    <property type="entry name" value="myxo_SS_tail"/>
    <property type="match status" value="1"/>
</dbReference>
<keyword evidence="2" id="KW-0812">Transmembrane</keyword>
<organism evidence="3 4">
    <name type="scientific">Microbulbifer flavimaris</name>
    <dbReference type="NCBI Taxonomy" id="1781068"/>
    <lineage>
        <taxon>Bacteria</taxon>
        <taxon>Pseudomonadati</taxon>
        <taxon>Pseudomonadota</taxon>
        <taxon>Gammaproteobacteria</taxon>
        <taxon>Cellvibrionales</taxon>
        <taxon>Microbulbiferaceae</taxon>
        <taxon>Microbulbifer</taxon>
    </lineage>
</organism>
<protein>
    <submittedName>
        <fullName evidence="3">Energy transducer TonB</fullName>
    </submittedName>
</protein>
<keyword evidence="2" id="KW-0472">Membrane</keyword>